<keyword evidence="2" id="KW-1185">Reference proteome</keyword>
<organism evidence="1 2">
    <name type="scientific">Dallia pectoralis</name>
    <name type="common">Alaska blackfish</name>
    <dbReference type="NCBI Taxonomy" id="75939"/>
    <lineage>
        <taxon>Eukaryota</taxon>
        <taxon>Metazoa</taxon>
        <taxon>Chordata</taxon>
        <taxon>Craniata</taxon>
        <taxon>Vertebrata</taxon>
        <taxon>Euteleostomi</taxon>
        <taxon>Actinopterygii</taxon>
        <taxon>Neopterygii</taxon>
        <taxon>Teleostei</taxon>
        <taxon>Protacanthopterygii</taxon>
        <taxon>Esociformes</taxon>
        <taxon>Umbridae</taxon>
        <taxon>Dallia</taxon>
    </lineage>
</organism>
<dbReference type="EMBL" id="CM055746">
    <property type="protein sequence ID" value="KAJ7997237.1"/>
    <property type="molecule type" value="Genomic_DNA"/>
</dbReference>
<evidence type="ECO:0000313" key="2">
    <source>
        <dbReference type="Proteomes" id="UP001157502"/>
    </source>
</evidence>
<evidence type="ECO:0000313" key="1">
    <source>
        <dbReference type="EMBL" id="KAJ7997237.1"/>
    </source>
</evidence>
<name>A0ACC2G0X7_DALPE</name>
<sequence length="106" mass="12470">MSRLSCRLFIWLPVTRPLQWLLWCFPFDSSFLNWSALCCIVVCCASLLSPSVTRGRYYEPLEEHDRNVLSFQRSHGQDRRAPALSEETHSWWEAQPVSPLFPDREL</sequence>
<proteinExistence type="predicted"/>
<accession>A0ACC2G0X7</accession>
<comment type="caution">
    <text evidence="1">The sequence shown here is derived from an EMBL/GenBank/DDBJ whole genome shotgun (WGS) entry which is preliminary data.</text>
</comment>
<reference evidence="1" key="1">
    <citation type="submission" date="2021-05" db="EMBL/GenBank/DDBJ databases">
        <authorList>
            <person name="Pan Q."/>
            <person name="Jouanno E."/>
            <person name="Zahm M."/>
            <person name="Klopp C."/>
            <person name="Cabau C."/>
            <person name="Louis A."/>
            <person name="Berthelot C."/>
            <person name="Parey E."/>
            <person name="Roest Crollius H."/>
            <person name="Montfort J."/>
            <person name="Robinson-Rechavi M."/>
            <person name="Bouchez O."/>
            <person name="Lampietro C."/>
            <person name="Lopez Roques C."/>
            <person name="Donnadieu C."/>
            <person name="Postlethwait J."/>
            <person name="Bobe J."/>
            <person name="Dillon D."/>
            <person name="Chandos A."/>
            <person name="von Hippel F."/>
            <person name="Guiguen Y."/>
        </authorList>
    </citation>
    <scope>NUCLEOTIDE SEQUENCE</scope>
    <source>
        <strain evidence="1">YG-Jan2019</strain>
    </source>
</reference>
<gene>
    <name evidence="1" type="ORF">DPEC_G00226890</name>
</gene>
<protein>
    <submittedName>
        <fullName evidence="1">Uncharacterized protein</fullName>
    </submittedName>
</protein>
<dbReference type="Proteomes" id="UP001157502">
    <property type="component" value="Chromosome 19"/>
</dbReference>